<dbReference type="PhylomeDB" id="A0A022RAG5"/>
<name>A0A022RAG5_ERYGU</name>
<dbReference type="PANTHER" id="PTHR33785">
    <property type="entry name" value="OS06G0550800 PROTEIN"/>
    <property type="match status" value="1"/>
</dbReference>
<dbReference type="PANTHER" id="PTHR33785:SF12">
    <property type="entry name" value="DUF1685 FAMILY PROTEIN"/>
    <property type="match status" value="1"/>
</dbReference>
<sequence>MKISLVVGEDLIQSKLNRSATLIRKSHSSDQLLSIKDCSSEYFDSPSPTSVLLAGPHLQTILSGKQVDSFQDLTDTDSSCISLSHTVEGAFDTETSTRNRQLNKRRRSKRRSGAVKSLSELEFEELKGFMDLGFVFTAGDDQKLDSKLVSIIPGLQRLGKNVDESASESESESVSRPYLSEAWNYSSNNPAMKDWRIPAFGNEMELKHHLRFWAHSVASYSSVRS</sequence>
<dbReference type="AlphaFoldDB" id="A0A022RAG5"/>
<dbReference type="Proteomes" id="UP000030748">
    <property type="component" value="Unassembled WGS sequence"/>
</dbReference>
<proteinExistence type="predicted"/>
<evidence type="ECO:0008006" key="3">
    <source>
        <dbReference type="Google" id="ProtNLM"/>
    </source>
</evidence>
<evidence type="ECO:0000313" key="2">
    <source>
        <dbReference type="Proteomes" id="UP000030748"/>
    </source>
</evidence>
<keyword evidence="2" id="KW-1185">Reference proteome</keyword>
<organism evidence="1 2">
    <name type="scientific">Erythranthe guttata</name>
    <name type="common">Yellow monkey flower</name>
    <name type="synonym">Mimulus guttatus</name>
    <dbReference type="NCBI Taxonomy" id="4155"/>
    <lineage>
        <taxon>Eukaryota</taxon>
        <taxon>Viridiplantae</taxon>
        <taxon>Streptophyta</taxon>
        <taxon>Embryophyta</taxon>
        <taxon>Tracheophyta</taxon>
        <taxon>Spermatophyta</taxon>
        <taxon>Magnoliopsida</taxon>
        <taxon>eudicotyledons</taxon>
        <taxon>Gunneridae</taxon>
        <taxon>Pentapetalae</taxon>
        <taxon>asterids</taxon>
        <taxon>lamiids</taxon>
        <taxon>Lamiales</taxon>
        <taxon>Phrymaceae</taxon>
        <taxon>Erythranthe</taxon>
    </lineage>
</organism>
<accession>A0A022RAG5</accession>
<dbReference type="eggNOG" id="ENOG502RYMY">
    <property type="taxonomic scope" value="Eukaryota"/>
</dbReference>
<reference evidence="1 2" key="1">
    <citation type="journal article" date="2013" name="Proc. Natl. Acad. Sci. U.S.A.">
        <title>Fine-scale variation in meiotic recombination in Mimulus inferred from population shotgun sequencing.</title>
        <authorList>
            <person name="Hellsten U."/>
            <person name="Wright K.M."/>
            <person name="Jenkins J."/>
            <person name="Shu S."/>
            <person name="Yuan Y."/>
            <person name="Wessler S.R."/>
            <person name="Schmutz J."/>
            <person name="Willis J.H."/>
            <person name="Rokhsar D.S."/>
        </authorList>
    </citation>
    <scope>NUCLEOTIDE SEQUENCE [LARGE SCALE GENOMIC DNA]</scope>
    <source>
        <strain evidence="2">cv. DUN x IM62</strain>
    </source>
</reference>
<gene>
    <name evidence="1" type="ORF">MIMGU_mgv11b016324mg</name>
</gene>
<dbReference type="STRING" id="4155.A0A022RAG5"/>
<evidence type="ECO:0000313" key="1">
    <source>
        <dbReference type="EMBL" id="EYU37337.1"/>
    </source>
</evidence>
<dbReference type="EMBL" id="KI630540">
    <property type="protein sequence ID" value="EYU37337.1"/>
    <property type="molecule type" value="Genomic_DNA"/>
</dbReference>
<protein>
    <recommendedName>
        <fullName evidence="3">DUF1685 domain-containing protein</fullName>
    </recommendedName>
</protein>